<evidence type="ECO:0000313" key="5">
    <source>
        <dbReference type="Proteomes" id="UP000623842"/>
    </source>
</evidence>
<evidence type="ECO:0000256" key="2">
    <source>
        <dbReference type="ARBA" id="ARBA00022737"/>
    </source>
</evidence>
<comment type="caution">
    <text evidence="4">The sequence shown here is derived from an EMBL/GenBank/DDBJ whole genome shotgun (WGS) entry which is preliminary data.</text>
</comment>
<keyword evidence="2" id="KW-0677">Repeat</keyword>
<dbReference type="SUPFAM" id="SSF52821">
    <property type="entry name" value="Rhodanese/Cell cycle control phosphatase"/>
    <property type="match status" value="2"/>
</dbReference>
<sequence length="279" mass="31174">MTRFEHLISCEQLNQIIDNDDLVILDASMPPVGGVQVKYNGWPDQVINRAQRFDIDNEFSDHTNPFPHTMLDEESFEQKLKSFGIQQNTKIVVYDNIGLYSAPRAWWMLKSVGISDIAVLDGGLPKWIENGYATNRAFYQATEPSNVKLNLRPEYFSHTSDLVQNLSSNKSLVVDARAAQRFLGKVEEPRRGVRKGAIPNSVNIPFTELLNDGVFKDRNALKIQFSAVNPDNKPMVFTCGSGVTACVLALAATISGYQTLSVYDGSWAEWGSRAELPIK</sequence>
<reference evidence="4" key="1">
    <citation type="journal article" date="2014" name="Int. J. Syst. Evol. Microbiol.">
        <title>Complete genome sequence of Corynebacterium casei LMG S-19264T (=DSM 44701T), isolated from a smear-ripened cheese.</title>
        <authorList>
            <consortium name="US DOE Joint Genome Institute (JGI-PGF)"/>
            <person name="Walter F."/>
            <person name="Albersmeier A."/>
            <person name="Kalinowski J."/>
            <person name="Ruckert C."/>
        </authorList>
    </citation>
    <scope>NUCLEOTIDE SEQUENCE</scope>
    <source>
        <strain evidence="4">KCTC 42731</strain>
    </source>
</reference>
<accession>A0A919BCM7</accession>
<dbReference type="AlphaFoldDB" id="A0A919BCM7"/>
<evidence type="ECO:0000313" key="4">
    <source>
        <dbReference type="EMBL" id="GHF82515.1"/>
    </source>
</evidence>
<dbReference type="Gene3D" id="3.40.250.10">
    <property type="entry name" value="Rhodanese-like domain"/>
    <property type="match status" value="2"/>
</dbReference>
<dbReference type="RefSeq" id="WP_189767376.1">
    <property type="nucleotide sequence ID" value="NZ_BNCK01000002.1"/>
</dbReference>
<name>A0A919BCM7_9GAMM</name>
<keyword evidence="5" id="KW-1185">Reference proteome</keyword>
<keyword evidence="1" id="KW-0808">Transferase</keyword>
<gene>
    <name evidence="4" type="ORF">GCM10017161_07120</name>
</gene>
<dbReference type="Pfam" id="PF00581">
    <property type="entry name" value="Rhodanese"/>
    <property type="match status" value="2"/>
</dbReference>
<organism evidence="4 5">
    <name type="scientific">Thalassotalea marina</name>
    <dbReference type="NCBI Taxonomy" id="1673741"/>
    <lineage>
        <taxon>Bacteria</taxon>
        <taxon>Pseudomonadati</taxon>
        <taxon>Pseudomonadota</taxon>
        <taxon>Gammaproteobacteria</taxon>
        <taxon>Alteromonadales</taxon>
        <taxon>Colwelliaceae</taxon>
        <taxon>Thalassotalea</taxon>
    </lineage>
</organism>
<evidence type="ECO:0000256" key="1">
    <source>
        <dbReference type="ARBA" id="ARBA00022679"/>
    </source>
</evidence>
<dbReference type="PANTHER" id="PTHR11364">
    <property type="entry name" value="THIOSULFATE SULFERTANSFERASE"/>
    <property type="match status" value="1"/>
</dbReference>
<dbReference type="FunFam" id="3.40.250.10:FF:000001">
    <property type="entry name" value="Sulfurtransferase"/>
    <property type="match status" value="1"/>
</dbReference>
<protein>
    <submittedName>
        <fullName evidence="4">Sulfurtransferase</fullName>
    </submittedName>
</protein>
<dbReference type="InterPro" id="IPR001763">
    <property type="entry name" value="Rhodanese-like_dom"/>
</dbReference>
<reference evidence="4" key="2">
    <citation type="submission" date="2020-09" db="EMBL/GenBank/DDBJ databases">
        <authorList>
            <person name="Sun Q."/>
            <person name="Kim S."/>
        </authorList>
    </citation>
    <scope>NUCLEOTIDE SEQUENCE</scope>
    <source>
        <strain evidence="4">KCTC 42731</strain>
    </source>
</reference>
<dbReference type="InterPro" id="IPR045078">
    <property type="entry name" value="TST/MPST-like"/>
</dbReference>
<evidence type="ECO:0000259" key="3">
    <source>
        <dbReference type="PROSITE" id="PS50206"/>
    </source>
</evidence>
<dbReference type="PANTHER" id="PTHR11364:SF27">
    <property type="entry name" value="SULFURTRANSFERASE"/>
    <property type="match status" value="1"/>
</dbReference>
<dbReference type="SMART" id="SM00450">
    <property type="entry name" value="RHOD"/>
    <property type="match status" value="2"/>
</dbReference>
<dbReference type="GO" id="GO:0004792">
    <property type="term" value="F:thiosulfate-cyanide sulfurtransferase activity"/>
    <property type="evidence" value="ECO:0007669"/>
    <property type="project" value="TreeGrafter"/>
</dbReference>
<dbReference type="CDD" id="cd01449">
    <property type="entry name" value="TST_Repeat_2"/>
    <property type="match status" value="1"/>
</dbReference>
<feature type="domain" description="Rhodanese" evidence="3">
    <location>
        <begin position="167"/>
        <end position="279"/>
    </location>
</feature>
<dbReference type="InterPro" id="IPR036873">
    <property type="entry name" value="Rhodanese-like_dom_sf"/>
</dbReference>
<feature type="domain" description="Rhodanese" evidence="3">
    <location>
        <begin position="50"/>
        <end position="136"/>
    </location>
</feature>
<dbReference type="Proteomes" id="UP000623842">
    <property type="component" value="Unassembled WGS sequence"/>
</dbReference>
<proteinExistence type="predicted"/>
<dbReference type="CDD" id="cd01448">
    <property type="entry name" value="TST_Repeat_1"/>
    <property type="match status" value="1"/>
</dbReference>
<dbReference type="PROSITE" id="PS50206">
    <property type="entry name" value="RHODANESE_3"/>
    <property type="match status" value="2"/>
</dbReference>
<dbReference type="EMBL" id="BNCK01000002">
    <property type="protein sequence ID" value="GHF82515.1"/>
    <property type="molecule type" value="Genomic_DNA"/>
</dbReference>